<protein>
    <recommendedName>
        <fullName evidence="4">DUF3048 domain-containing protein</fullName>
    </recommendedName>
</protein>
<dbReference type="InterPro" id="IPR021416">
    <property type="entry name" value="DUF3048_N"/>
</dbReference>
<gene>
    <name evidence="3" type="ORF">MNBD_CHLOROFLEXI01-2173</name>
</gene>
<evidence type="ECO:0000313" key="3">
    <source>
        <dbReference type="EMBL" id="VAW30547.1"/>
    </source>
</evidence>
<dbReference type="Gene3D" id="3.50.90.10">
    <property type="entry name" value="YerB-like"/>
    <property type="match status" value="1"/>
</dbReference>
<evidence type="ECO:0000259" key="2">
    <source>
        <dbReference type="Pfam" id="PF17479"/>
    </source>
</evidence>
<dbReference type="Pfam" id="PF17479">
    <property type="entry name" value="DUF3048_C"/>
    <property type="match status" value="1"/>
</dbReference>
<organism evidence="3">
    <name type="scientific">hydrothermal vent metagenome</name>
    <dbReference type="NCBI Taxonomy" id="652676"/>
    <lineage>
        <taxon>unclassified sequences</taxon>
        <taxon>metagenomes</taxon>
        <taxon>ecological metagenomes</taxon>
    </lineage>
</organism>
<feature type="domain" description="DUF3048" evidence="2">
    <location>
        <begin position="272"/>
        <end position="383"/>
    </location>
</feature>
<dbReference type="InterPro" id="IPR035328">
    <property type="entry name" value="DUF3048_C"/>
</dbReference>
<feature type="non-terminal residue" evidence="3">
    <location>
        <position position="1"/>
    </location>
</feature>
<reference evidence="3" key="1">
    <citation type="submission" date="2018-06" db="EMBL/GenBank/DDBJ databases">
        <authorList>
            <person name="Zhirakovskaya E."/>
        </authorList>
    </citation>
    <scope>NUCLEOTIDE SEQUENCE</scope>
</reference>
<evidence type="ECO:0008006" key="4">
    <source>
        <dbReference type="Google" id="ProtNLM"/>
    </source>
</evidence>
<evidence type="ECO:0000259" key="1">
    <source>
        <dbReference type="Pfam" id="PF11258"/>
    </source>
</evidence>
<dbReference type="AlphaFoldDB" id="A0A3B0UYJ2"/>
<accession>A0A3B0UYJ2</accession>
<dbReference type="SUPFAM" id="SSF159774">
    <property type="entry name" value="YerB-like"/>
    <property type="match status" value="1"/>
</dbReference>
<name>A0A3B0UYJ2_9ZZZZ</name>
<dbReference type="EMBL" id="UOEU01000063">
    <property type="protein sequence ID" value="VAW30547.1"/>
    <property type="molecule type" value="Genomic_DNA"/>
</dbReference>
<feature type="domain" description="DUF3048" evidence="1">
    <location>
        <begin position="93"/>
        <end position="235"/>
    </location>
</feature>
<sequence length="399" mass="43534">GWLCLLGFLMGCGGSTRSTLPTLAPTLIAVSTVEPTAVSTPLPPTSTPIATAEAVPTLPPPLTSTPIPTTVPPTPALLTLHGPEDFGTDRNPLTGEVVAEPENLLRRPLAIKVSNSPARYARPQSGLSQADLVFEHVTETDITRFTAVFYSQTPPDIGPVRSARLIDKELPAMFDAALAMSGAHPVVSQRLHGSDIGDRILRSHETGFYRTGEDKPWEHTLHADPAGLWQALDASGENRPPNFTTWMSFSNQIPPNGEPASKVQIGYDTWTLEWRYDPANGRYWRWSDGEPTIDANNGVQISAANVILLTAVTTKDKSICLTHTDGICSDWPLEIQIWGEGDAIILRDGKQFPVTWLRHNRSDMFTFVDASGVVVPLQIGNSWFQIIPNYYANPVTTEP</sequence>
<dbReference type="InterPro" id="IPR023158">
    <property type="entry name" value="YerB-like_sf"/>
</dbReference>
<proteinExistence type="predicted"/>
<dbReference type="Pfam" id="PF11258">
    <property type="entry name" value="DUF3048"/>
    <property type="match status" value="1"/>
</dbReference>